<dbReference type="InterPro" id="IPR011063">
    <property type="entry name" value="TilS/TtcA_N"/>
</dbReference>
<dbReference type="InterPro" id="IPR014729">
    <property type="entry name" value="Rossmann-like_a/b/a_fold"/>
</dbReference>
<accession>A0AAI9K0H3</accession>
<dbReference type="Proteomes" id="UP000660047">
    <property type="component" value="Unassembled WGS sequence"/>
</dbReference>
<dbReference type="AlphaFoldDB" id="A0AAI9K0H3"/>
<evidence type="ECO:0000259" key="2">
    <source>
        <dbReference type="Pfam" id="PF01171"/>
    </source>
</evidence>
<dbReference type="EMBL" id="BLYL01000001">
    <property type="protein sequence ID" value="GFO93129.1"/>
    <property type="molecule type" value="Genomic_DNA"/>
</dbReference>
<dbReference type="SUPFAM" id="SSF52402">
    <property type="entry name" value="Adenine nucleotide alpha hydrolases-like"/>
    <property type="match status" value="1"/>
</dbReference>
<dbReference type="PIRSF" id="PIRSF004976">
    <property type="entry name" value="ATPase_YdaO"/>
    <property type="match status" value="1"/>
</dbReference>
<keyword evidence="1" id="KW-0808">Transferase</keyword>
<organism evidence="3 4">
    <name type="scientific">Coprococcus eutactus</name>
    <dbReference type="NCBI Taxonomy" id="33043"/>
    <lineage>
        <taxon>Bacteria</taxon>
        <taxon>Bacillati</taxon>
        <taxon>Bacillota</taxon>
        <taxon>Clostridia</taxon>
        <taxon>Lachnospirales</taxon>
        <taxon>Lachnospiraceae</taxon>
        <taxon>Coprococcus</taxon>
    </lineage>
</organism>
<evidence type="ECO:0000313" key="3">
    <source>
        <dbReference type="EMBL" id="GFO93129.1"/>
    </source>
</evidence>
<name>A0AAI9K0H3_9FIRM</name>
<gene>
    <name evidence="3" type="ORF">COEU31_01750</name>
</gene>
<dbReference type="Gene3D" id="3.40.50.620">
    <property type="entry name" value="HUPs"/>
    <property type="match status" value="1"/>
</dbReference>
<evidence type="ECO:0000313" key="4">
    <source>
        <dbReference type="Proteomes" id="UP000660047"/>
    </source>
</evidence>
<dbReference type="InterPro" id="IPR035107">
    <property type="entry name" value="tRNA_thiolation_TtcA_Ctu1"/>
</dbReference>
<dbReference type="PANTHER" id="PTHR43686">
    <property type="entry name" value="SULFURTRANSFERASE-RELATED"/>
    <property type="match status" value="1"/>
</dbReference>
<dbReference type="RefSeq" id="WP_055222644.1">
    <property type="nucleotide sequence ID" value="NZ_BLYL01000001.1"/>
</dbReference>
<evidence type="ECO:0000256" key="1">
    <source>
        <dbReference type="ARBA" id="ARBA00022679"/>
    </source>
</evidence>
<protein>
    <submittedName>
        <fullName evidence="3">tRNA 2-thiocytidine(32) synthetase TtcA</fullName>
    </submittedName>
</protein>
<reference evidence="3" key="1">
    <citation type="submission" date="2020-06" db="EMBL/GenBank/DDBJ databases">
        <title>Characterization of fructooligosaccharide metabolism and fructooligosaccharide-degrading enzymes in human commensal butyrate producers.</title>
        <authorList>
            <person name="Tanno H."/>
            <person name="Fujii T."/>
            <person name="Hirano K."/>
            <person name="Maeno S."/>
            <person name="Tonozuka T."/>
            <person name="Sakamoto M."/>
            <person name="Ohkuma M."/>
            <person name="Tochio T."/>
            <person name="Endo A."/>
        </authorList>
    </citation>
    <scope>NUCLEOTIDE SEQUENCE</scope>
    <source>
        <strain evidence="3">JCM 31265</strain>
    </source>
</reference>
<dbReference type="PANTHER" id="PTHR43686:SF1">
    <property type="entry name" value="AMINOTRAN_5 DOMAIN-CONTAINING PROTEIN"/>
    <property type="match status" value="1"/>
</dbReference>
<feature type="domain" description="tRNA(Ile)-lysidine/2-thiocytidine synthase N-terminal" evidence="2">
    <location>
        <begin position="25"/>
        <end position="190"/>
    </location>
</feature>
<dbReference type="CDD" id="cd24138">
    <property type="entry name" value="TtcA-like"/>
    <property type="match status" value="1"/>
</dbReference>
<dbReference type="GO" id="GO:0016740">
    <property type="term" value="F:transferase activity"/>
    <property type="evidence" value="ECO:0007669"/>
    <property type="project" value="UniProtKB-KW"/>
</dbReference>
<sequence>MKSQKLLSYTRRAITDYDMISPGDKIAIGISGGKDSLTLLYAMSKLKKFYPIPFEIEAITVDLGFKDFDTSRLKEYCESLGVNYTVCKTHIGEIVFDYRKEPNPCSLCSRMRKGALNDCAAELGCNKIAYAHHKDDVVDSFLMSMLYEGRIHTFSPVTHLEKSGVTLIRPLIYALEGEIRAFARANDLPVCKSPCPADGVTKRQESKDIIDELKVRVPDVKDRIFSSIEGAGIDGWSRH</sequence>
<comment type="caution">
    <text evidence="3">The sequence shown here is derived from an EMBL/GenBank/DDBJ whole genome shotgun (WGS) entry which is preliminary data.</text>
</comment>
<dbReference type="GO" id="GO:0008033">
    <property type="term" value="P:tRNA processing"/>
    <property type="evidence" value="ECO:0007669"/>
    <property type="project" value="InterPro"/>
</dbReference>
<proteinExistence type="predicted"/>
<dbReference type="Pfam" id="PF01171">
    <property type="entry name" value="ATP_bind_3"/>
    <property type="match status" value="1"/>
</dbReference>